<evidence type="ECO:0000313" key="3">
    <source>
        <dbReference type="Proteomes" id="UP000823749"/>
    </source>
</evidence>
<accession>A0AAV6KGJ4</accession>
<protein>
    <submittedName>
        <fullName evidence="2">Uncharacterized protein</fullName>
    </submittedName>
</protein>
<keyword evidence="3" id="KW-1185">Reference proteome</keyword>
<evidence type="ECO:0000256" key="1">
    <source>
        <dbReference type="SAM" id="MobiDB-lite"/>
    </source>
</evidence>
<proteinExistence type="predicted"/>
<sequence length="151" mass="17854">MYIKHSKTTYPKRYFFCFPDSLSPSILHQTLYPSNIHKIYLVRERNQTQKLQQRDQRTKSRDQPTSQTSFVVDLAQGTVRCRDEEREKYSNEIKGRRSTLIVWQICRHRSSLSFSLSPLLRVAALPFLSPQSNHHRRCLLLTRPPDFFSVA</sequence>
<gene>
    <name evidence="2" type="ORF">RHGRI_009834</name>
</gene>
<evidence type="ECO:0000313" key="2">
    <source>
        <dbReference type="EMBL" id="KAG5551561.1"/>
    </source>
</evidence>
<dbReference type="Proteomes" id="UP000823749">
    <property type="component" value="Chromosome 4"/>
</dbReference>
<comment type="caution">
    <text evidence="2">The sequence shown here is derived from an EMBL/GenBank/DDBJ whole genome shotgun (WGS) entry which is preliminary data.</text>
</comment>
<feature type="compositionally biased region" description="Basic and acidic residues" evidence="1">
    <location>
        <begin position="47"/>
        <end position="62"/>
    </location>
</feature>
<name>A0AAV6KGJ4_9ERIC</name>
<reference evidence="2" key="1">
    <citation type="submission" date="2020-08" db="EMBL/GenBank/DDBJ databases">
        <title>Plant Genome Project.</title>
        <authorList>
            <person name="Zhang R.-G."/>
        </authorList>
    </citation>
    <scope>NUCLEOTIDE SEQUENCE</scope>
    <source>
        <strain evidence="2">WSP0</strain>
        <tissue evidence="2">Leaf</tissue>
    </source>
</reference>
<organism evidence="2 3">
    <name type="scientific">Rhododendron griersonianum</name>
    <dbReference type="NCBI Taxonomy" id="479676"/>
    <lineage>
        <taxon>Eukaryota</taxon>
        <taxon>Viridiplantae</taxon>
        <taxon>Streptophyta</taxon>
        <taxon>Embryophyta</taxon>
        <taxon>Tracheophyta</taxon>
        <taxon>Spermatophyta</taxon>
        <taxon>Magnoliopsida</taxon>
        <taxon>eudicotyledons</taxon>
        <taxon>Gunneridae</taxon>
        <taxon>Pentapetalae</taxon>
        <taxon>asterids</taxon>
        <taxon>Ericales</taxon>
        <taxon>Ericaceae</taxon>
        <taxon>Ericoideae</taxon>
        <taxon>Rhodoreae</taxon>
        <taxon>Rhododendron</taxon>
    </lineage>
</organism>
<dbReference type="AlphaFoldDB" id="A0AAV6KGJ4"/>
<feature type="region of interest" description="Disordered" evidence="1">
    <location>
        <begin position="47"/>
        <end position="67"/>
    </location>
</feature>
<dbReference type="EMBL" id="JACTNZ010000004">
    <property type="protein sequence ID" value="KAG5551561.1"/>
    <property type="molecule type" value="Genomic_DNA"/>
</dbReference>